<evidence type="ECO:0000259" key="6">
    <source>
        <dbReference type="Pfam" id="PF01207"/>
    </source>
</evidence>
<dbReference type="OMA" id="WECIEDY"/>
<reference evidence="9" key="2">
    <citation type="submission" date="2012-11" db="EMBL/GenBank/DDBJ databases">
        <authorList>
            <person name="Kuo A."/>
            <person name="Curtis B.A."/>
            <person name="Tanifuji G."/>
            <person name="Burki F."/>
            <person name="Gruber A."/>
            <person name="Irimia M."/>
            <person name="Maruyama S."/>
            <person name="Arias M.C."/>
            <person name="Ball S.G."/>
            <person name="Gile G.H."/>
            <person name="Hirakawa Y."/>
            <person name="Hopkins J.F."/>
            <person name="Rensing S.A."/>
            <person name="Schmutz J."/>
            <person name="Symeonidi A."/>
            <person name="Elias M."/>
            <person name="Eveleigh R.J."/>
            <person name="Herman E.K."/>
            <person name="Klute M.J."/>
            <person name="Nakayama T."/>
            <person name="Obornik M."/>
            <person name="Reyes-Prieto A."/>
            <person name="Armbrust E.V."/>
            <person name="Aves S.J."/>
            <person name="Beiko R.G."/>
            <person name="Coutinho P."/>
            <person name="Dacks J.B."/>
            <person name="Durnford D.G."/>
            <person name="Fast N.M."/>
            <person name="Green B.R."/>
            <person name="Grisdale C."/>
            <person name="Hempe F."/>
            <person name="Henrissat B."/>
            <person name="Hoppner M.P."/>
            <person name="Ishida K.-I."/>
            <person name="Kim E."/>
            <person name="Koreny L."/>
            <person name="Kroth P.G."/>
            <person name="Liu Y."/>
            <person name="Malik S.-B."/>
            <person name="Maier U.G."/>
            <person name="McRose D."/>
            <person name="Mock T."/>
            <person name="Neilson J.A."/>
            <person name="Onodera N.T."/>
            <person name="Poole A.M."/>
            <person name="Pritham E.J."/>
            <person name="Richards T.A."/>
            <person name="Rocap G."/>
            <person name="Roy S.W."/>
            <person name="Sarai C."/>
            <person name="Schaack S."/>
            <person name="Shirato S."/>
            <person name="Slamovits C.H."/>
            <person name="Spencer D.F."/>
            <person name="Suzuki S."/>
            <person name="Worden A.Z."/>
            <person name="Zauner S."/>
            <person name="Barry K."/>
            <person name="Bell C."/>
            <person name="Bharti A.K."/>
            <person name="Crow J.A."/>
            <person name="Grimwood J."/>
            <person name="Kramer R."/>
            <person name="Lindquist E."/>
            <person name="Lucas S."/>
            <person name="Salamov A."/>
            <person name="McFadden G.I."/>
            <person name="Lane C.E."/>
            <person name="Keeling P.J."/>
            <person name="Gray M.W."/>
            <person name="Grigoriev I.V."/>
            <person name="Archibald J.M."/>
        </authorList>
    </citation>
    <scope>NUCLEOTIDE SEQUENCE</scope>
    <source>
        <strain evidence="9">CCMP2712</strain>
    </source>
</reference>
<dbReference type="HOGENOM" id="CLU_013299_4_2_1"/>
<dbReference type="PaxDb" id="55529-EKX51220"/>
<sequence length="352" mass="38765">MIPCQQIAAPMVRFSKLPFRHVVRSWGCELVYTPMIMAESFIASSRARDIEFTTNHHDRPVIVQFAAHDAMELSKAAALLAGKVDGVDINCGCPQRWAIKEGVGAALLKKPELVRDMVKMTRESSGLPVSIKIRTDPDLKETLRLTRLAEEVGVSFITLHGRTALSKPSDPVDFDAIRLVKEHLRVPLVANGDVKQLQDVYDIFNSTGADGAMAARGLLVNPAMFSGYDQTPTECVNDYVYSALQLGTRFEQIFHKTLEWMLCEVLNKSDRIHLNGCVSVSGVSHSLMQSVSLPCFRCPPSLLSLLPCASHSLFSPISPFLDSFLLVEEGWERKSKAERSPAGAAVLEGARV</sequence>
<dbReference type="PANTHER" id="PTHR11082">
    <property type="entry name" value="TRNA-DIHYDROURIDINE SYNTHASE"/>
    <property type="match status" value="1"/>
</dbReference>
<dbReference type="Gene3D" id="3.20.20.70">
    <property type="entry name" value="Aldolase class I"/>
    <property type="match status" value="1"/>
</dbReference>
<proteinExistence type="predicted"/>
<reference evidence="8" key="3">
    <citation type="submission" date="2016-03" db="UniProtKB">
        <authorList>
            <consortium name="EnsemblProtists"/>
        </authorList>
    </citation>
    <scope>IDENTIFICATION</scope>
</reference>
<protein>
    <recommendedName>
        <fullName evidence="6">DUS-like FMN-binding domain-containing protein</fullName>
    </recommendedName>
</protein>
<accession>L1JSQ3</accession>
<keyword evidence="4" id="KW-0819">tRNA processing</keyword>
<reference evidence="7 9" key="1">
    <citation type="journal article" date="2012" name="Nature">
        <title>Algal genomes reveal evolutionary mosaicism and the fate of nucleomorphs.</title>
        <authorList>
            <consortium name="DOE Joint Genome Institute"/>
            <person name="Curtis B.A."/>
            <person name="Tanifuji G."/>
            <person name="Burki F."/>
            <person name="Gruber A."/>
            <person name="Irimia M."/>
            <person name="Maruyama S."/>
            <person name="Arias M.C."/>
            <person name="Ball S.G."/>
            <person name="Gile G.H."/>
            <person name="Hirakawa Y."/>
            <person name="Hopkins J.F."/>
            <person name="Kuo A."/>
            <person name="Rensing S.A."/>
            <person name="Schmutz J."/>
            <person name="Symeonidi A."/>
            <person name="Elias M."/>
            <person name="Eveleigh R.J."/>
            <person name="Herman E.K."/>
            <person name="Klute M.J."/>
            <person name="Nakayama T."/>
            <person name="Obornik M."/>
            <person name="Reyes-Prieto A."/>
            <person name="Armbrust E.V."/>
            <person name="Aves S.J."/>
            <person name="Beiko R.G."/>
            <person name="Coutinho P."/>
            <person name="Dacks J.B."/>
            <person name="Durnford D.G."/>
            <person name="Fast N.M."/>
            <person name="Green B.R."/>
            <person name="Grisdale C.J."/>
            <person name="Hempel F."/>
            <person name="Henrissat B."/>
            <person name="Hoppner M.P."/>
            <person name="Ishida K."/>
            <person name="Kim E."/>
            <person name="Koreny L."/>
            <person name="Kroth P.G."/>
            <person name="Liu Y."/>
            <person name="Malik S.B."/>
            <person name="Maier U.G."/>
            <person name="McRose D."/>
            <person name="Mock T."/>
            <person name="Neilson J.A."/>
            <person name="Onodera N.T."/>
            <person name="Poole A.M."/>
            <person name="Pritham E.J."/>
            <person name="Richards T.A."/>
            <person name="Rocap G."/>
            <person name="Roy S.W."/>
            <person name="Sarai C."/>
            <person name="Schaack S."/>
            <person name="Shirato S."/>
            <person name="Slamovits C.H."/>
            <person name="Spencer D.F."/>
            <person name="Suzuki S."/>
            <person name="Worden A.Z."/>
            <person name="Zauner S."/>
            <person name="Barry K."/>
            <person name="Bell C."/>
            <person name="Bharti A.K."/>
            <person name="Crow J.A."/>
            <person name="Grimwood J."/>
            <person name="Kramer R."/>
            <person name="Lindquist E."/>
            <person name="Lucas S."/>
            <person name="Salamov A."/>
            <person name="McFadden G.I."/>
            <person name="Lane C.E."/>
            <person name="Keeling P.J."/>
            <person name="Gray M.W."/>
            <person name="Grigoriev I.V."/>
            <person name="Archibald J.M."/>
        </authorList>
    </citation>
    <scope>NUCLEOTIDE SEQUENCE</scope>
    <source>
        <strain evidence="7 9">CCMP2712</strain>
    </source>
</reference>
<dbReference type="AlphaFoldDB" id="L1JSQ3"/>
<dbReference type="InterPro" id="IPR018517">
    <property type="entry name" value="tRNA_hU_synthase_CS"/>
</dbReference>
<evidence type="ECO:0000313" key="7">
    <source>
        <dbReference type="EMBL" id="EKX51220.1"/>
    </source>
</evidence>
<keyword evidence="5" id="KW-0560">Oxidoreductase</keyword>
<dbReference type="KEGG" id="gtt:GUITHDRAFT_66170"/>
<organism evidence="7">
    <name type="scientific">Guillardia theta (strain CCMP2712)</name>
    <name type="common">Cryptophyte</name>
    <dbReference type="NCBI Taxonomy" id="905079"/>
    <lineage>
        <taxon>Eukaryota</taxon>
        <taxon>Cryptophyceae</taxon>
        <taxon>Pyrenomonadales</taxon>
        <taxon>Geminigeraceae</taxon>
        <taxon>Guillardia</taxon>
    </lineage>
</organism>
<name>L1JSQ3_GUITC</name>
<dbReference type="SUPFAM" id="SSF51395">
    <property type="entry name" value="FMN-linked oxidoreductases"/>
    <property type="match status" value="1"/>
</dbReference>
<evidence type="ECO:0000313" key="8">
    <source>
        <dbReference type="EnsemblProtists" id="EKX51220"/>
    </source>
</evidence>
<evidence type="ECO:0000256" key="3">
    <source>
        <dbReference type="ARBA" id="ARBA00022643"/>
    </source>
</evidence>
<dbReference type="Proteomes" id="UP000011087">
    <property type="component" value="Unassembled WGS sequence"/>
</dbReference>
<dbReference type="EnsemblProtists" id="EKX51220">
    <property type="protein sequence ID" value="EKX51220"/>
    <property type="gene ID" value="GUITHDRAFT_66170"/>
</dbReference>
<evidence type="ECO:0000256" key="5">
    <source>
        <dbReference type="ARBA" id="ARBA00023002"/>
    </source>
</evidence>
<dbReference type="CDD" id="cd02801">
    <property type="entry name" value="DUS_like_FMN"/>
    <property type="match status" value="1"/>
</dbReference>
<dbReference type="OrthoDB" id="9977870at2759"/>
<dbReference type="Pfam" id="PF01207">
    <property type="entry name" value="Dus"/>
    <property type="match status" value="1"/>
</dbReference>
<dbReference type="PANTHER" id="PTHR11082:SF31">
    <property type="entry name" value="TRNA-DIHYDROURIDINE(20A_20B) SYNTHASE [NAD(P)+]-LIKE"/>
    <property type="match status" value="1"/>
</dbReference>
<feature type="domain" description="DUS-like FMN-binding" evidence="6">
    <location>
        <begin position="8"/>
        <end position="241"/>
    </location>
</feature>
<gene>
    <name evidence="7" type="ORF">GUITHDRAFT_66170</name>
</gene>
<dbReference type="eggNOG" id="KOG2335">
    <property type="taxonomic scope" value="Eukaryota"/>
</dbReference>
<evidence type="ECO:0000313" key="9">
    <source>
        <dbReference type="Proteomes" id="UP000011087"/>
    </source>
</evidence>
<evidence type="ECO:0000256" key="2">
    <source>
        <dbReference type="ARBA" id="ARBA00022630"/>
    </source>
</evidence>
<dbReference type="EMBL" id="JH992976">
    <property type="protein sequence ID" value="EKX51220.1"/>
    <property type="molecule type" value="Genomic_DNA"/>
</dbReference>
<dbReference type="GeneID" id="17307787"/>
<dbReference type="GO" id="GO:0050660">
    <property type="term" value="F:flavin adenine dinucleotide binding"/>
    <property type="evidence" value="ECO:0007669"/>
    <property type="project" value="InterPro"/>
</dbReference>
<evidence type="ECO:0000256" key="4">
    <source>
        <dbReference type="ARBA" id="ARBA00022694"/>
    </source>
</evidence>
<dbReference type="RefSeq" id="XP_005838200.1">
    <property type="nucleotide sequence ID" value="XM_005838143.1"/>
</dbReference>
<dbReference type="PROSITE" id="PS01136">
    <property type="entry name" value="UPF0034"/>
    <property type="match status" value="1"/>
</dbReference>
<keyword evidence="3" id="KW-0288">FMN</keyword>
<dbReference type="GO" id="GO:0017150">
    <property type="term" value="F:tRNA dihydrouridine synthase activity"/>
    <property type="evidence" value="ECO:0007669"/>
    <property type="project" value="InterPro"/>
</dbReference>
<evidence type="ECO:0000256" key="1">
    <source>
        <dbReference type="ARBA" id="ARBA00001917"/>
    </source>
</evidence>
<dbReference type="InterPro" id="IPR035587">
    <property type="entry name" value="DUS-like_FMN-bd"/>
</dbReference>
<keyword evidence="2" id="KW-0285">Flavoprotein</keyword>
<dbReference type="InterPro" id="IPR013785">
    <property type="entry name" value="Aldolase_TIM"/>
</dbReference>
<keyword evidence="9" id="KW-1185">Reference proteome</keyword>
<comment type="cofactor">
    <cofactor evidence="1">
        <name>FMN</name>
        <dbReference type="ChEBI" id="CHEBI:58210"/>
    </cofactor>
</comment>